<accession>A0AC34FZ35</accession>
<dbReference type="WBParaSite" id="ES5_v2.g22522.t1">
    <property type="protein sequence ID" value="ES5_v2.g22522.t1"/>
    <property type="gene ID" value="ES5_v2.g22522"/>
</dbReference>
<name>A0AC34FZ35_9BILA</name>
<sequence>MAEKSRNFIVEVRDMLFNLNTCIRIHNINTRKMLKKDLNYSLIIKEQDKFFSSLPSMVLLKRVKALVFYLFEFDDILPSKSLAFRLRCVKFCKENGIFCFFTDEILLCPLAAVLHTKTIVSEGEGIMVIRPMGHGTNAFMATKLIREKDRYYILDCVPHVTVEEFRDCFMGEFEPKKVFIYAEPSLRDSPDNILFQLKNFFKKYDPVLLGQDKDKLYTDAMITKVLHLLSEKISPYDVATPYDDIFDIRLDNRKTLFKAERFTILPYQKSVAVEVGAAKSVSLFQETTEVAPECIKEIQLASFTSKKVKITLKIDYNAIPEFSVEKESINNDKELPTDPEKAQFIFGKQHFSVSVYDENGKEYILEDSDGLDKTPIYISFVEKKPVIGKVAMEAYGSNPKFVVFDLIKLCSVDSADIMNPKWEFRFFKDEDGKYLKVKLETFEGEKDADTAFLLALIIRNGLKRILTKVGKMMEEIEIGFDGFVANKILKDNFIKAAGLMKVKIVFV</sequence>
<evidence type="ECO:0000313" key="2">
    <source>
        <dbReference type="WBParaSite" id="ES5_v2.g22522.t1"/>
    </source>
</evidence>
<reference evidence="2" key="1">
    <citation type="submission" date="2022-11" db="UniProtKB">
        <authorList>
            <consortium name="WormBaseParasite"/>
        </authorList>
    </citation>
    <scope>IDENTIFICATION</scope>
</reference>
<organism evidence="1 2">
    <name type="scientific">Panagrolaimus sp. ES5</name>
    <dbReference type="NCBI Taxonomy" id="591445"/>
    <lineage>
        <taxon>Eukaryota</taxon>
        <taxon>Metazoa</taxon>
        <taxon>Ecdysozoa</taxon>
        <taxon>Nematoda</taxon>
        <taxon>Chromadorea</taxon>
        <taxon>Rhabditida</taxon>
        <taxon>Tylenchina</taxon>
        <taxon>Panagrolaimomorpha</taxon>
        <taxon>Panagrolaimoidea</taxon>
        <taxon>Panagrolaimidae</taxon>
        <taxon>Panagrolaimus</taxon>
    </lineage>
</organism>
<proteinExistence type="predicted"/>
<dbReference type="Proteomes" id="UP000887579">
    <property type="component" value="Unplaced"/>
</dbReference>
<protein>
    <submittedName>
        <fullName evidence="2">Uncharacterized protein</fullName>
    </submittedName>
</protein>
<evidence type="ECO:0000313" key="1">
    <source>
        <dbReference type="Proteomes" id="UP000887579"/>
    </source>
</evidence>